<feature type="region of interest" description="Disordered" evidence="1">
    <location>
        <begin position="126"/>
        <end position="170"/>
    </location>
</feature>
<protein>
    <submittedName>
        <fullName evidence="2">Uncharacterized protein</fullName>
    </submittedName>
</protein>
<proteinExistence type="predicted"/>
<keyword evidence="3" id="KW-1185">Reference proteome</keyword>
<gene>
    <name evidence="2" type="ORF">CRG98_006732</name>
</gene>
<accession>A0A2I0KWL8</accession>
<comment type="caution">
    <text evidence="2">The sequence shown here is derived from an EMBL/GenBank/DDBJ whole genome shotgun (WGS) entry which is preliminary data.</text>
</comment>
<evidence type="ECO:0000256" key="1">
    <source>
        <dbReference type="SAM" id="MobiDB-lite"/>
    </source>
</evidence>
<dbReference type="AlphaFoldDB" id="A0A2I0KWL8"/>
<dbReference type="EMBL" id="PGOL01000306">
    <property type="protein sequence ID" value="PKI72864.1"/>
    <property type="molecule type" value="Genomic_DNA"/>
</dbReference>
<evidence type="ECO:0000313" key="3">
    <source>
        <dbReference type="Proteomes" id="UP000233551"/>
    </source>
</evidence>
<organism evidence="2 3">
    <name type="scientific">Punica granatum</name>
    <name type="common">Pomegranate</name>
    <dbReference type="NCBI Taxonomy" id="22663"/>
    <lineage>
        <taxon>Eukaryota</taxon>
        <taxon>Viridiplantae</taxon>
        <taxon>Streptophyta</taxon>
        <taxon>Embryophyta</taxon>
        <taxon>Tracheophyta</taxon>
        <taxon>Spermatophyta</taxon>
        <taxon>Magnoliopsida</taxon>
        <taxon>eudicotyledons</taxon>
        <taxon>Gunneridae</taxon>
        <taxon>Pentapetalae</taxon>
        <taxon>rosids</taxon>
        <taxon>malvids</taxon>
        <taxon>Myrtales</taxon>
        <taxon>Lythraceae</taxon>
        <taxon>Punica</taxon>
    </lineage>
</organism>
<sequence length="170" mass="18865">MRLRDAGHLDLYPVSTDLLGPPGLYENPKGTKGTVGLPIRKFRADSENSEKPIGTGLKDPENFVKSSLQESYSSSRKGWADELRVVEGVDGVVGVAVKKEDDGDVMGAGAAKDGLQRDGHAWATRRRHRAGRRAADLPAFLQKPKRRIEERKTKKHKKNENKIKKKSQLI</sequence>
<feature type="region of interest" description="Disordered" evidence="1">
    <location>
        <begin position="42"/>
        <end position="61"/>
    </location>
</feature>
<feature type="compositionally biased region" description="Basic residues" evidence="1">
    <location>
        <begin position="153"/>
        <end position="170"/>
    </location>
</feature>
<reference evidence="2 3" key="1">
    <citation type="submission" date="2017-11" db="EMBL/GenBank/DDBJ databases">
        <title>De-novo sequencing of pomegranate (Punica granatum L.) genome.</title>
        <authorList>
            <person name="Akparov Z."/>
            <person name="Amiraslanov A."/>
            <person name="Hajiyeva S."/>
            <person name="Abbasov M."/>
            <person name="Kaur K."/>
            <person name="Hamwieh A."/>
            <person name="Solovyev V."/>
            <person name="Salamov A."/>
            <person name="Braich B."/>
            <person name="Kosarev P."/>
            <person name="Mahmoud A."/>
            <person name="Hajiyev E."/>
            <person name="Babayeva S."/>
            <person name="Izzatullayeva V."/>
            <person name="Mammadov A."/>
            <person name="Mammadov A."/>
            <person name="Sharifova S."/>
            <person name="Ojaghi J."/>
            <person name="Eynullazada K."/>
            <person name="Bayramov B."/>
            <person name="Abdulazimova A."/>
            <person name="Shahmuradov I."/>
        </authorList>
    </citation>
    <scope>NUCLEOTIDE SEQUENCE [LARGE SCALE GENOMIC DNA]</scope>
    <source>
        <strain evidence="3">cv. AG2017</strain>
        <tissue evidence="2">Leaf</tissue>
    </source>
</reference>
<name>A0A2I0KWL8_PUNGR</name>
<dbReference type="Proteomes" id="UP000233551">
    <property type="component" value="Unassembled WGS sequence"/>
</dbReference>
<evidence type="ECO:0000313" key="2">
    <source>
        <dbReference type="EMBL" id="PKI72864.1"/>
    </source>
</evidence>